<evidence type="ECO:0000313" key="5">
    <source>
        <dbReference type="Proteomes" id="UP000270112"/>
    </source>
</evidence>
<reference evidence="5" key="2">
    <citation type="submission" date="2018-05" db="EMBL/GenBank/DDBJ databases">
        <title>Genome Sequencing of selected type strains of the family Eggerthellaceae.</title>
        <authorList>
            <person name="Danylec N."/>
            <person name="Stoll D.A."/>
            <person name="Doetsch A."/>
            <person name="Huch M."/>
        </authorList>
    </citation>
    <scope>NUCLEOTIDE SEQUENCE [LARGE SCALE GENOMIC DNA]</scope>
    <source>
        <strain evidence="5">DSM 16107</strain>
    </source>
</reference>
<dbReference type="OrthoDB" id="4959at2"/>
<dbReference type="EMBL" id="QICC01000031">
    <property type="protein sequence ID" value="RNM41617.1"/>
    <property type="molecule type" value="Genomic_DNA"/>
</dbReference>
<reference evidence="3" key="3">
    <citation type="journal article" date="2019" name="Microbiol. Resour. Announc.">
        <title>Draft Genome Sequences of Type Strains of Gordonibacter faecihominis, Paraeggerthella hongkongensis, Parvibacter caecicola,Slackia equolifaciens, Slackia faecicanis, and Slackia isoflavoniconvertens.</title>
        <authorList>
            <person name="Danylec N."/>
            <person name="Stoll D.A."/>
            <person name="Dotsch A."/>
            <person name="Huch M."/>
        </authorList>
    </citation>
    <scope>NUCLEOTIDE SEQUENCE</scope>
    <source>
        <strain evidence="3">DSM 16107</strain>
    </source>
</reference>
<dbReference type="SUPFAM" id="SSF53807">
    <property type="entry name" value="Helical backbone' metal receptor"/>
    <property type="match status" value="1"/>
</dbReference>
<dbReference type="InterPro" id="IPR000510">
    <property type="entry name" value="Nase/OxRdtase_comp1"/>
</dbReference>
<dbReference type="Proteomes" id="UP000253817">
    <property type="component" value="Unassembled WGS sequence"/>
</dbReference>
<sequence length="398" mass="44061">MASLSYQIPDADRPKRVMRIPESHALYLCPNACGRRQGIRALRNGIADHVSFLRLTQADVISGEHERQVGNAVEELLATLRPRPRVVSLYVNCIDDFLGTDEQQLLDELRERFPDTRFLLSHINPIAADVKRSTARSIHTRLYEALEAPAAHDSAVTLVGHFEPLDAHGEFFEALQASGTAEVREIVSCDTFDAYLQLACSRFTVSLSHMGDGAADALEQRFGIPFQRWHACYDLAEITARYAKLMQALGGAWDGAAWRHRAERAVIETRAAVGSLPVAVDSAASLMPFSLARTLLAYGFNVVAVFGLHLKGCDDEAERLLADEHPEVAIVRSESYEALSGFALPSRCLALGRDAGFLLRAHHLVDIYHDEGYFGYHGVIRLMDAMAHEVGRVRDWGA</sequence>
<protein>
    <submittedName>
        <fullName evidence="3">Nitrogen fixation protein NifE</fullName>
    </submittedName>
</protein>
<organism evidence="3 5">
    <name type="scientific">Eggerthella sinensis</name>
    <dbReference type="NCBI Taxonomy" id="242230"/>
    <lineage>
        <taxon>Bacteria</taxon>
        <taxon>Bacillati</taxon>
        <taxon>Actinomycetota</taxon>
        <taxon>Coriobacteriia</taxon>
        <taxon>Eggerthellales</taxon>
        <taxon>Eggerthellaceae</taxon>
        <taxon>Eggerthella</taxon>
    </lineage>
</organism>
<comment type="caution">
    <text evidence="3">The sequence shown here is derived from an EMBL/GenBank/DDBJ whole genome shotgun (WGS) entry which is preliminary data.</text>
</comment>
<evidence type="ECO:0000313" key="2">
    <source>
        <dbReference type="EMBL" id="RDB65492.1"/>
    </source>
</evidence>
<dbReference type="Pfam" id="PF00148">
    <property type="entry name" value="Oxidored_nitro"/>
    <property type="match status" value="1"/>
</dbReference>
<proteinExistence type="predicted"/>
<dbReference type="RefSeq" id="WP_114547632.1">
    <property type="nucleotide sequence ID" value="NZ_PPTT01000036.1"/>
</dbReference>
<feature type="domain" description="Nitrogenase/oxidoreductase component 1" evidence="1">
    <location>
        <begin position="50"/>
        <end position="389"/>
    </location>
</feature>
<dbReference type="AlphaFoldDB" id="A0A3N0IXF3"/>
<dbReference type="Proteomes" id="UP000270112">
    <property type="component" value="Unassembled WGS sequence"/>
</dbReference>
<evidence type="ECO:0000313" key="4">
    <source>
        <dbReference type="Proteomes" id="UP000253817"/>
    </source>
</evidence>
<gene>
    <name evidence="2" type="ORF">C1876_15525</name>
    <name evidence="3" type="ORF">DMP09_08755</name>
</gene>
<keyword evidence="4" id="KW-1185">Reference proteome</keyword>
<accession>A0A3N0IXF3</accession>
<evidence type="ECO:0000313" key="3">
    <source>
        <dbReference type="EMBL" id="RNM41617.1"/>
    </source>
</evidence>
<evidence type="ECO:0000259" key="1">
    <source>
        <dbReference type="Pfam" id="PF00148"/>
    </source>
</evidence>
<reference evidence="2 4" key="1">
    <citation type="journal article" date="2018" name="Elife">
        <title>Discovery and characterization of a prevalent human gut bacterial enzyme sufficient for the inactivation of a family of plant toxins.</title>
        <authorList>
            <person name="Koppel N."/>
            <person name="Bisanz J.E."/>
            <person name="Pandelia M.E."/>
            <person name="Turnbaugh P.J."/>
            <person name="Balskus E.P."/>
        </authorList>
    </citation>
    <scope>NUCLEOTIDE SEQUENCE [LARGE SCALE GENOMIC DNA]</scope>
    <source>
        <strain evidence="2 4">DSM 16107</strain>
    </source>
</reference>
<dbReference type="GO" id="GO:0016491">
    <property type="term" value="F:oxidoreductase activity"/>
    <property type="evidence" value="ECO:0007669"/>
    <property type="project" value="InterPro"/>
</dbReference>
<dbReference type="EMBL" id="PPTT01000036">
    <property type="protein sequence ID" value="RDB65492.1"/>
    <property type="molecule type" value="Genomic_DNA"/>
</dbReference>
<name>A0A3N0IXF3_9ACTN</name>